<dbReference type="CDD" id="cd19588">
    <property type="entry name" value="serpin_miropin-like"/>
    <property type="match status" value="1"/>
</dbReference>
<sequence length="412" mass="46021">MKGKMFTVLLMFMLFGGGCKPPAEEPASSAQSPASSDAAKNKAYDIHEGFIEAQRIFGTVLFQNMSDKDGFTDNLLISPYSLQQVLLMAANGAEGDTLKEIKAALYLSDIHDRAINESSLALMKRFESLPEGDLLTANAVWTRLEAKPDFKQTIKQFFSGSIFKMDDNIQTAEDSINQWTAHQTKGHIDDIVDHLSPEAVSLLVNAVYFQEKWALPFDQHVTAEEHFFLPDGSAKKLLMMKQTARLEYLESELFQAVKLPYEDQHLSFTLFLPKKKPASFLSLFTYQNIKAWDSAFQPKTVELSLPRFTLKGKYNVKHALRDMGMKSVFSDADFSSMFTEGRGVSIDDVNHHTFIKVDEAGTEAAAASSAEIVESALTPDVTLTADRPFFFVITDEQTKCLLFLGFVANPNE</sequence>
<evidence type="ECO:0000313" key="3">
    <source>
        <dbReference type="EMBL" id="MCY9228626.1"/>
    </source>
</evidence>
<dbReference type="InterPro" id="IPR042178">
    <property type="entry name" value="Serpin_sf_1"/>
</dbReference>
<dbReference type="PROSITE" id="PS51257">
    <property type="entry name" value="PROKAR_LIPOPROTEIN"/>
    <property type="match status" value="1"/>
</dbReference>
<dbReference type="InterPro" id="IPR000215">
    <property type="entry name" value="Serpin_fam"/>
</dbReference>
<dbReference type="PANTHER" id="PTHR11461:SF211">
    <property type="entry name" value="GH10112P-RELATED"/>
    <property type="match status" value="1"/>
</dbReference>
<gene>
    <name evidence="3" type="ORF">MOE99_04425</name>
</gene>
<dbReference type="Gene3D" id="3.30.497.10">
    <property type="entry name" value="Antithrombin, subunit I, domain 2"/>
    <property type="match status" value="1"/>
</dbReference>
<reference evidence="3" key="1">
    <citation type="submission" date="2022-02" db="EMBL/GenBank/DDBJ databases">
        <title>Crop Bioprotection Bacillus Genome Sequencing.</title>
        <authorList>
            <person name="Dunlap C."/>
        </authorList>
    </citation>
    <scope>NUCLEOTIDE SEQUENCE</scope>
    <source>
        <strain evidence="3">T20C13</strain>
    </source>
</reference>
<evidence type="ECO:0000259" key="2">
    <source>
        <dbReference type="SMART" id="SM00093"/>
    </source>
</evidence>
<dbReference type="AlphaFoldDB" id="A0A9Q4HTC9"/>
<accession>A0A9Q4HTC9</accession>
<dbReference type="GO" id="GO:0004867">
    <property type="term" value="F:serine-type endopeptidase inhibitor activity"/>
    <property type="evidence" value="ECO:0007669"/>
    <property type="project" value="InterPro"/>
</dbReference>
<dbReference type="InterPro" id="IPR042185">
    <property type="entry name" value="Serpin_sf_2"/>
</dbReference>
<dbReference type="PROSITE" id="PS00284">
    <property type="entry name" value="SERPIN"/>
    <property type="match status" value="1"/>
</dbReference>
<organism evidence="3 4">
    <name type="scientific">Bacillus inaquosorum</name>
    <dbReference type="NCBI Taxonomy" id="483913"/>
    <lineage>
        <taxon>Bacteria</taxon>
        <taxon>Bacillati</taxon>
        <taxon>Bacillota</taxon>
        <taxon>Bacilli</taxon>
        <taxon>Bacillales</taxon>
        <taxon>Bacillaceae</taxon>
        <taxon>Bacillus</taxon>
    </lineage>
</organism>
<dbReference type="InterPro" id="IPR023795">
    <property type="entry name" value="Serpin_CS"/>
</dbReference>
<comment type="similarity">
    <text evidence="1">Belongs to the serpin family.</text>
</comment>
<dbReference type="GO" id="GO:0005615">
    <property type="term" value="C:extracellular space"/>
    <property type="evidence" value="ECO:0007669"/>
    <property type="project" value="InterPro"/>
</dbReference>
<dbReference type="Proteomes" id="UP001066278">
    <property type="component" value="Unassembled WGS sequence"/>
</dbReference>
<name>A0A9Q4HTC9_9BACI</name>
<dbReference type="InterPro" id="IPR023796">
    <property type="entry name" value="Serpin_dom"/>
</dbReference>
<dbReference type="RefSeq" id="WP_268285339.1">
    <property type="nucleotide sequence ID" value="NZ_JALAJJ010000023.1"/>
</dbReference>
<protein>
    <submittedName>
        <fullName evidence="3">Serpin family protein</fullName>
    </submittedName>
</protein>
<dbReference type="SMART" id="SM00093">
    <property type="entry name" value="SERPIN"/>
    <property type="match status" value="1"/>
</dbReference>
<dbReference type="InterPro" id="IPR036186">
    <property type="entry name" value="Serpin_sf"/>
</dbReference>
<dbReference type="Gene3D" id="2.30.39.10">
    <property type="entry name" value="Alpha-1-antitrypsin, domain 1"/>
    <property type="match status" value="1"/>
</dbReference>
<dbReference type="PANTHER" id="PTHR11461">
    <property type="entry name" value="SERINE PROTEASE INHIBITOR, SERPIN"/>
    <property type="match status" value="1"/>
</dbReference>
<evidence type="ECO:0000256" key="1">
    <source>
        <dbReference type="RuleBase" id="RU000411"/>
    </source>
</evidence>
<dbReference type="Pfam" id="PF00079">
    <property type="entry name" value="Serpin"/>
    <property type="match status" value="1"/>
</dbReference>
<comment type="caution">
    <text evidence="3">The sequence shown here is derived from an EMBL/GenBank/DDBJ whole genome shotgun (WGS) entry which is preliminary data.</text>
</comment>
<proteinExistence type="inferred from homology"/>
<evidence type="ECO:0000313" key="4">
    <source>
        <dbReference type="Proteomes" id="UP001066278"/>
    </source>
</evidence>
<dbReference type="EMBL" id="JALAXJ010000005">
    <property type="protein sequence ID" value="MCY9228626.1"/>
    <property type="molecule type" value="Genomic_DNA"/>
</dbReference>
<dbReference type="SUPFAM" id="SSF56574">
    <property type="entry name" value="Serpins"/>
    <property type="match status" value="1"/>
</dbReference>
<feature type="domain" description="Serpin" evidence="2">
    <location>
        <begin position="59"/>
        <end position="410"/>
    </location>
</feature>